<protein>
    <submittedName>
        <fullName evidence="2">Uncharacterized protein</fullName>
    </submittedName>
</protein>
<comment type="caution">
    <text evidence="2">The sequence shown here is derived from an EMBL/GenBank/DDBJ whole genome shotgun (WGS) entry which is preliminary data.</text>
</comment>
<accession>A0A6A5ADB0</accession>
<evidence type="ECO:0000256" key="1">
    <source>
        <dbReference type="SAM" id="MobiDB-lite"/>
    </source>
</evidence>
<organism evidence="2 3">
    <name type="scientific">Aphanomyces astaci</name>
    <name type="common">Crayfish plague agent</name>
    <dbReference type="NCBI Taxonomy" id="112090"/>
    <lineage>
        <taxon>Eukaryota</taxon>
        <taxon>Sar</taxon>
        <taxon>Stramenopiles</taxon>
        <taxon>Oomycota</taxon>
        <taxon>Saprolegniomycetes</taxon>
        <taxon>Saprolegniales</taxon>
        <taxon>Verrucalvaceae</taxon>
        <taxon>Aphanomyces</taxon>
    </lineage>
</organism>
<evidence type="ECO:0000313" key="2">
    <source>
        <dbReference type="EMBL" id="KAF0750082.1"/>
    </source>
</evidence>
<evidence type="ECO:0000313" key="3">
    <source>
        <dbReference type="Proteomes" id="UP000469452"/>
    </source>
</evidence>
<gene>
    <name evidence="2" type="ORF">AaE_006832</name>
</gene>
<name>A0A6A5ADB0_APHAT</name>
<feature type="non-terminal residue" evidence="2">
    <location>
        <position position="143"/>
    </location>
</feature>
<dbReference type="AlphaFoldDB" id="A0A6A5ADB0"/>
<dbReference type="VEuPathDB" id="FungiDB:H257_02981"/>
<dbReference type="Proteomes" id="UP000469452">
    <property type="component" value="Unassembled WGS sequence"/>
</dbReference>
<sequence>MRFLQHPSYYIQLSIFVKCQEKATTNLDLKSLAEEPSKNKATTRQEEAPRVPTSTTDAVHPQDTTKSHKEMADHALQSAKQATSKVDMPLDTAKRTGGPIQRSPVTEKPTQAKGKAVAVSNQSTPVGLRDVLDGGLLKIKVLI</sequence>
<dbReference type="EMBL" id="VJMI01012474">
    <property type="protein sequence ID" value="KAF0750082.1"/>
    <property type="molecule type" value="Genomic_DNA"/>
</dbReference>
<proteinExistence type="predicted"/>
<feature type="compositionally biased region" description="Basic and acidic residues" evidence="1">
    <location>
        <begin position="63"/>
        <end position="73"/>
    </location>
</feature>
<feature type="region of interest" description="Disordered" evidence="1">
    <location>
        <begin position="30"/>
        <end position="118"/>
    </location>
</feature>
<reference evidence="2 3" key="1">
    <citation type="submission" date="2019-06" db="EMBL/GenBank/DDBJ databases">
        <title>Genomics analysis of Aphanomyces spp. identifies a new class of oomycete effector associated with host adaptation.</title>
        <authorList>
            <person name="Gaulin E."/>
        </authorList>
    </citation>
    <scope>NUCLEOTIDE SEQUENCE [LARGE SCALE GENOMIC DNA]</scope>
    <source>
        <strain evidence="2 3">E</strain>
    </source>
</reference>
<feature type="compositionally biased region" description="Basic and acidic residues" evidence="1">
    <location>
        <begin position="31"/>
        <end position="49"/>
    </location>
</feature>